<dbReference type="PANTHER" id="PTHR17204:SF5">
    <property type="entry name" value="PRE-MRNA-PROCESSING FACTOR 39"/>
    <property type="match status" value="1"/>
</dbReference>
<keyword evidence="4" id="KW-0508">mRNA splicing</keyword>
<evidence type="ECO:0000313" key="7">
    <source>
        <dbReference type="EMBL" id="KAL1304856.1"/>
    </source>
</evidence>
<dbReference type="RefSeq" id="XP_069201130.1">
    <property type="nucleotide sequence ID" value="XM_069343304.1"/>
</dbReference>
<reference evidence="7 8" key="1">
    <citation type="submission" date="2024-07" db="EMBL/GenBank/DDBJ databases">
        <title>Draft sequence of the Neodothiora populina.</title>
        <authorList>
            <person name="Drown D.D."/>
            <person name="Schuette U.S."/>
            <person name="Buechlein A.B."/>
            <person name="Rusch D.R."/>
            <person name="Winton L.W."/>
            <person name="Adams G.A."/>
        </authorList>
    </citation>
    <scope>NUCLEOTIDE SEQUENCE [LARGE SCALE GENOMIC DNA]</scope>
    <source>
        <strain evidence="7 8">CPC 39397</strain>
    </source>
</reference>
<comment type="subcellular location">
    <subcellularLocation>
        <location evidence="1">Nucleus</location>
    </subcellularLocation>
</comment>
<evidence type="ECO:0000313" key="8">
    <source>
        <dbReference type="Proteomes" id="UP001562354"/>
    </source>
</evidence>
<organism evidence="7 8">
    <name type="scientific">Neodothiora populina</name>
    <dbReference type="NCBI Taxonomy" id="2781224"/>
    <lineage>
        <taxon>Eukaryota</taxon>
        <taxon>Fungi</taxon>
        <taxon>Dikarya</taxon>
        <taxon>Ascomycota</taxon>
        <taxon>Pezizomycotina</taxon>
        <taxon>Dothideomycetes</taxon>
        <taxon>Dothideomycetidae</taxon>
        <taxon>Dothideales</taxon>
        <taxon>Dothioraceae</taxon>
        <taxon>Neodothiora</taxon>
    </lineage>
</organism>
<evidence type="ECO:0000256" key="1">
    <source>
        <dbReference type="ARBA" id="ARBA00004123"/>
    </source>
</evidence>
<dbReference type="Pfam" id="PF23241">
    <property type="entry name" value="HAT_PRP39_C"/>
    <property type="match status" value="1"/>
</dbReference>
<dbReference type="EMBL" id="JBFMKM010000008">
    <property type="protein sequence ID" value="KAL1304856.1"/>
    <property type="molecule type" value="Genomic_DNA"/>
</dbReference>
<dbReference type="Pfam" id="PF23240">
    <property type="entry name" value="HAT_PRP39_N"/>
    <property type="match status" value="1"/>
</dbReference>
<dbReference type="InterPro" id="IPR011990">
    <property type="entry name" value="TPR-like_helical_dom_sf"/>
</dbReference>
<dbReference type="GeneID" id="95977480"/>
<dbReference type="InterPro" id="IPR059164">
    <property type="entry name" value="HAT_PRP39_C"/>
</dbReference>
<evidence type="ECO:0000256" key="2">
    <source>
        <dbReference type="ARBA" id="ARBA00022664"/>
    </source>
</evidence>
<dbReference type="Proteomes" id="UP001562354">
    <property type="component" value="Unassembled WGS sequence"/>
</dbReference>
<sequence length="566" mass="64823">MSDYTLGGMDEIETAELRGLHAEVLANPDDYEAWQKLVAGAEALEGGLNRNSNPQSIKDARQVYDRFLAKFPLFFGYWKKYADLEFAIAGTEAAEMVYERGVASIGISVDLWANYCAFKVETNHDQDMIRELFERGAASVGLDYLAHPFWDKYIEFEERFEAHDKVFALVSRVMKIPMHQYARYFDKYRTLCATRPVTELAPPEILAAFQAEVQRDPALHGHGELEIERALRARLDQYHIEVFNNTQVETTKRWTYEQNIKRPYFHVTELDDEQLENWHKYLDFEESEGDYTRIAFLYERCVVTCAQYDDFWTRYVRWMYAQEGHDEEVRNIYQRASCLYVPIAKPAIRVMWALFEEMSGRPSIASAIYEAILISLPGHLEAVIGLANLQRRQVGHEAAMQVYQHYISGSDCAHEIKGALVASMASLAYKAKADAEQARALFRDNSQKYLDSQSFWDGYLGFEMSQPTTTENEEQQYHLIKAVHDDIRRKSQLSPEVVKGLSQKYMTYLTERSDQGVAQEYLDLDAEVNGPLSIIPTMRAKGAAMAKAGSFTLPLGTASNEHVSSS</sequence>
<evidence type="ECO:0000256" key="3">
    <source>
        <dbReference type="ARBA" id="ARBA00022737"/>
    </source>
</evidence>
<gene>
    <name evidence="7" type="ORF">AAFC00_003780</name>
</gene>
<evidence type="ECO:0008006" key="9">
    <source>
        <dbReference type="Google" id="ProtNLM"/>
    </source>
</evidence>
<dbReference type="SUPFAM" id="SSF48452">
    <property type="entry name" value="TPR-like"/>
    <property type="match status" value="1"/>
</dbReference>
<name>A0ABR3PFE9_9PEZI</name>
<keyword evidence="5" id="KW-0539">Nucleus</keyword>
<dbReference type="PANTHER" id="PTHR17204">
    <property type="entry name" value="PRE-MRNA PROCESSING PROTEIN PRP39-RELATED"/>
    <property type="match status" value="1"/>
</dbReference>
<protein>
    <recommendedName>
        <fullName evidence="9">Pre-mRNA-processing factor 39</fullName>
    </recommendedName>
</protein>
<keyword evidence="8" id="KW-1185">Reference proteome</keyword>
<evidence type="ECO:0000256" key="4">
    <source>
        <dbReference type="ARBA" id="ARBA00023187"/>
    </source>
</evidence>
<keyword evidence="2" id="KW-0507">mRNA processing</keyword>
<accession>A0ABR3PFE9</accession>
<comment type="similarity">
    <text evidence="6">Belongs to the PRP39 family.</text>
</comment>
<keyword evidence="3" id="KW-0677">Repeat</keyword>
<dbReference type="InterPro" id="IPR003107">
    <property type="entry name" value="HAT"/>
</dbReference>
<comment type="caution">
    <text evidence="7">The sequence shown here is derived from an EMBL/GenBank/DDBJ whole genome shotgun (WGS) entry which is preliminary data.</text>
</comment>
<evidence type="ECO:0000256" key="6">
    <source>
        <dbReference type="ARBA" id="ARBA00038019"/>
    </source>
</evidence>
<proteinExistence type="inferred from homology"/>
<evidence type="ECO:0000256" key="5">
    <source>
        <dbReference type="ARBA" id="ARBA00023242"/>
    </source>
</evidence>
<dbReference type="Gene3D" id="1.25.40.10">
    <property type="entry name" value="Tetratricopeptide repeat domain"/>
    <property type="match status" value="2"/>
</dbReference>
<dbReference type="SMART" id="SM00386">
    <property type="entry name" value="HAT"/>
    <property type="match status" value="8"/>
</dbReference>